<dbReference type="InterPro" id="IPR013968">
    <property type="entry name" value="PKS_KR"/>
</dbReference>
<evidence type="ECO:0000256" key="2">
    <source>
        <dbReference type="ARBA" id="ARBA00022553"/>
    </source>
</evidence>
<dbReference type="AlphaFoldDB" id="R1C3R0"/>
<reference evidence="4" key="1">
    <citation type="submission" date="2012-07" db="EMBL/GenBank/DDBJ databases">
        <title>Genome variability drives Emilianias global distribution.</title>
        <authorList>
            <consortium name="DOE Joint Genome Institute"/>
            <person name="Read B."/>
            <person name="Kegel J."/>
            <person name="Klute M."/>
            <person name="Kuo A."/>
            <person name="Lefebvre S.C."/>
            <person name="Maumus F."/>
            <person name="Mayer C."/>
            <person name="Miller J."/>
            <person name="Allen A."/>
            <person name="Bidle K."/>
            <person name="Borodovsky M."/>
            <person name="Bowler C."/>
            <person name="Brownlee C."/>
            <person name="Claverie J.-M."/>
            <person name="Cock M."/>
            <person name="De Vargas C."/>
            <person name="Elias M."/>
            <person name="Frickenhaus S."/>
            <person name="Gladyshev V.N."/>
            <person name="Gonzalez K."/>
            <person name="Guda C."/>
            <person name="Hadaegh A."/>
            <person name="Herman E."/>
            <person name="Iglesias-Rodriguez D."/>
            <person name="Jones B."/>
            <person name="Lawson T."/>
            <person name="Leese F."/>
            <person name="Lin Y.-C."/>
            <person name="Lindquist E."/>
            <person name="Lobanov A."/>
            <person name="Lucas S."/>
            <person name="Malik S.-H.B."/>
            <person name="Marsh M.E."/>
            <person name="Mock T."/>
            <person name="Monier A."/>
            <person name="Moreau H."/>
            <person name="Mueller-Roeber B."/>
            <person name="Napier J."/>
            <person name="Ogata H."/>
            <person name="Parker M."/>
            <person name="Probert I."/>
            <person name="Quesneville H."/>
            <person name="Raines C."/>
            <person name="Rensing S."/>
            <person name="Riano-Pachon D.M."/>
            <person name="Richier S."/>
            <person name="Rokitta S."/>
            <person name="Salamov A."/>
            <person name="Sarno A.F."/>
            <person name="Schmutz J."/>
            <person name="Schroeder D."/>
            <person name="Shiraiwa Y."/>
            <person name="Soanes D.M."/>
            <person name="Valentin K."/>
            <person name="Van Der Giezen M."/>
            <person name="Van Der Peer Y."/>
            <person name="Vardi A."/>
            <person name="Verret F."/>
            <person name="Von Dassow P."/>
            <person name="Wheeler G."/>
            <person name="Williams B."/>
            <person name="Wilson W."/>
            <person name="Wolfe G."/>
            <person name="Wurch L.L."/>
            <person name="Young J."/>
            <person name="Dacks J.B."/>
            <person name="Delwiche C.F."/>
            <person name="Dyhrman S."/>
            <person name="Glockner G."/>
            <person name="John U."/>
            <person name="Richards T."/>
            <person name="Worden A.Z."/>
            <person name="Zhang X."/>
            <person name="Grigoriev I.V."/>
        </authorList>
    </citation>
    <scope>NUCLEOTIDE SEQUENCE</scope>
    <source>
        <strain evidence="4">CCMP1516</strain>
    </source>
</reference>
<dbReference type="Pfam" id="PF08659">
    <property type="entry name" value="KR"/>
    <property type="match status" value="1"/>
</dbReference>
<dbReference type="RefSeq" id="XP_005769211.1">
    <property type="nucleotide sequence ID" value="XM_005769154.1"/>
</dbReference>
<keyword evidence="1" id="KW-0596">Phosphopantetheine</keyword>
<dbReference type="Gene3D" id="3.40.50.720">
    <property type="entry name" value="NAD(P)-binding Rossmann-like Domain"/>
    <property type="match status" value="1"/>
</dbReference>
<evidence type="ECO:0000313" key="4">
    <source>
        <dbReference type="EMBL" id="EOD16782.1"/>
    </source>
</evidence>
<protein>
    <recommendedName>
        <fullName evidence="3">Ketoreductase (KR) domain-containing protein</fullName>
    </recommendedName>
</protein>
<dbReference type="GO" id="GO:0004312">
    <property type="term" value="F:fatty acid synthase activity"/>
    <property type="evidence" value="ECO:0007669"/>
    <property type="project" value="TreeGrafter"/>
</dbReference>
<evidence type="ECO:0000259" key="3">
    <source>
        <dbReference type="Pfam" id="PF08659"/>
    </source>
</evidence>
<dbReference type="InterPro" id="IPR042104">
    <property type="entry name" value="PKS_dehydratase_sf"/>
</dbReference>
<dbReference type="GeneID" id="17262942"/>
<dbReference type="InterPro" id="IPR050091">
    <property type="entry name" value="PKS_NRPS_Biosynth_Enz"/>
</dbReference>
<name>R1C3R0_EMIHU</name>
<dbReference type="EMBL" id="KB866687">
    <property type="protein sequence ID" value="EOD16782.1"/>
    <property type="molecule type" value="Genomic_DNA"/>
</dbReference>
<dbReference type="PANTHER" id="PTHR43775">
    <property type="entry name" value="FATTY ACID SYNTHASE"/>
    <property type="match status" value="1"/>
</dbReference>
<keyword evidence="2" id="KW-0597">Phosphoprotein</keyword>
<sequence>MTFRGPLSGSVYALFVDHNINGRVLVPGAAFLEAVGAVSSVGVGSELRRTFFFSPLSLSEAGAEGAAWIECALLERMPSTIDETPSPWASDTPFEVRRPQQYLQAIHSRSGCVSGLTPAAFYRCLAGAGLSYGMSVHVADLDGAMQASALIARGQGTDTKLPFAIEVARLCGRSAGHLLATVTSAEGSDSDIDLGGTRSETCTQLIGFQVRALRPASAYKEPKHLYIADWIDAPKQRQGLVDMAVLFREAHCKTTHLQAQERGRVVLPHALLMSTSTTAPLAALAASRQLMLAANSDKSSEPPLWLLSDEPELACSGKAVRVPRLATAASLQAGGQPRLHGAQLLTGGTGGLGIVTAQWLAGCGASALLLASRSGAVADGVAALELRASGADVRVALCDAADAASTGRLLAAA</sequence>
<feature type="non-terminal residue" evidence="4">
    <location>
        <position position="413"/>
    </location>
</feature>
<gene>
    <name evidence="4" type="ORF">EMIHUDRAFT_210318</name>
</gene>
<accession>R1C3R0</accession>
<dbReference type="KEGG" id="ehx:EMIHUDRAFT_210318"/>
<dbReference type="PANTHER" id="PTHR43775:SF37">
    <property type="entry name" value="SI:DKEY-61P9.11"/>
    <property type="match status" value="1"/>
</dbReference>
<dbReference type="HOGENOM" id="CLU_032779_0_0_1"/>
<proteinExistence type="predicted"/>
<feature type="domain" description="Ketoreductase (KR)" evidence="3">
    <location>
        <begin position="341"/>
        <end position="412"/>
    </location>
</feature>
<dbReference type="InterPro" id="IPR036291">
    <property type="entry name" value="NAD(P)-bd_dom_sf"/>
</dbReference>
<dbReference type="SUPFAM" id="SSF51735">
    <property type="entry name" value="NAD(P)-binding Rossmann-fold domains"/>
    <property type="match status" value="1"/>
</dbReference>
<dbReference type="Gene3D" id="3.10.129.110">
    <property type="entry name" value="Polyketide synthase dehydratase"/>
    <property type="match status" value="2"/>
</dbReference>
<dbReference type="GO" id="GO:0006633">
    <property type="term" value="P:fatty acid biosynthetic process"/>
    <property type="evidence" value="ECO:0007669"/>
    <property type="project" value="TreeGrafter"/>
</dbReference>
<evidence type="ECO:0000256" key="1">
    <source>
        <dbReference type="ARBA" id="ARBA00022450"/>
    </source>
</evidence>
<organism evidence="4">
    <name type="scientific">Emiliania huxleyi</name>
    <name type="common">Coccolithophore</name>
    <name type="synonym">Pontosphaera huxleyi</name>
    <dbReference type="NCBI Taxonomy" id="2903"/>
    <lineage>
        <taxon>Eukaryota</taxon>
        <taxon>Haptista</taxon>
        <taxon>Haptophyta</taxon>
        <taxon>Prymnesiophyceae</taxon>
        <taxon>Isochrysidales</taxon>
        <taxon>Noelaerhabdaceae</taxon>
        <taxon>Emiliania</taxon>
    </lineage>
</organism>